<dbReference type="AlphaFoldDB" id="A0A4Y1Z803"/>
<comment type="caution">
    <text evidence="1">The sequence shown here is derived from an EMBL/GenBank/DDBJ whole genome shotgun (WGS) entry which is preliminary data.</text>
</comment>
<protein>
    <submittedName>
        <fullName evidence="1">Uncharacterized protein</fullName>
    </submittedName>
</protein>
<gene>
    <name evidence="1" type="ORF">NBRC111894_632</name>
</gene>
<evidence type="ECO:0000313" key="1">
    <source>
        <dbReference type="EMBL" id="GAY75078.1"/>
    </source>
</evidence>
<proteinExistence type="predicted"/>
<evidence type="ECO:0000313" key="2">
    <source>
        <dbReference type="Proteomes" id="UP000319716"/>
    </source>
</evidence>
<dbReference type="RefSeq" id="WP_156994737.1">
    <property type="nucleotide sequence ID" value="NZ_BEXB01000003.1"/>
</dbReference>
<sequence length="46" mass="5644">MSKEYHSFVELLKDAHHRLDQIERDIMMINEVCTRIEHQQLIKHVK</sequence>
<name>A0A4Y1Z803_9BACL</name>
<dbReference type="EMBL" id="BEXB01000003">
    <property type="protein sequence ID" value="GAY75078.1"/>
    <property type="molecule type" value="Genomic_DNA"/>
</dbReference>
<reference evidence="1 2" key="1">
    <citation type="submission" date="2017-11" db="EMBL/GenBank/DDBJ databases">
        <title>Draft Genome Sequence of Sporolactobacillus inulinus NBRC 111894 Isolated from Koso, a Japanese Sugar-Vegetable Fermented Beverage.</title>
        <authorList>
            <person name="Chiou T.Y."/>
            <person name="Oshima K."/>
            <person name="Suda W."/>
            <person name="Hattori M."/>
            <person name="Takahashi T."/>
        </authorList>
    </citation>
    <scope>NUCLEOTIDE SEQUENCE [LARGE SCALE GENOMIC DNA]</scope>
    <source>
        <strain evidence="1 2">NBRC111894</strain>
    </source>
</reference>
<accession>A0A4Y1Z803</accession>
<organism evidence="1 2">
    <name type="scientific">Sporolactobacillus inulinus</name>
    <dbReference type="NCBI Taxonomy" id="2078"/>
    <lineage>
        <taxon>Bacteria</taxon>
        <taxon>Bacillati</taxon>
        <taxon>Bacillota</taxon>
        <taxon>Bacilli</taxon>
        <taxon>Bacillales</taxon>
        <taxon>Sporolactobacillaceae</taxon>
        <taxon>Sporolactobacillus</taxon>
    </lineage>
</organism>
<dbReference type="Proteomes" id="UP000319716">
    <property type="component" value="Unassembled WGS sequence"/>
</dbReference>